<dbReference type="PRINTS" id="PR00455">
    <property type="entry name" value="HTHTETR"/>
</dbReference>
<evidence type="ECO:0000256" key="1">
    <source>
        <dbReference type="ARBA" id="ARBA00023125"/>
    </source>
</evidence>
<dbReference type="Pfam" id="PF00440">
    <property type="entry name" value="TetR_N"/>
    <property type="match status" value="1"/>
</dbReference>
<feature type="DNA-binding region" description="H-T-H motif" evidence="2">
    <location>
        <begin position="36"/>
        <end position="55"/>
    </location>
</feature>
<organism evidence="4 5">
    <name type="scientific">Pseudomonas arsenicoxydans</name>
    <dbReference type="NCBI Taxonomy" id="702115"/>
    <lineage>
        <taxon>Bacteria</taxon>
        <taxon>Pseudomonadati</taxon>
        <taxon>Pseudomonadota</taxon>
        <taxon>Gammaproteobacteria</taxon>
        <taxon>Pseudomonadales</taxon>
        <taxon>Pseudomonadaceae</taxon>
        <taxon>Pseudomonas</taxon>
    </lineage>
</organism>
<dbReference type="InterPro" id="IPR009057">
    <property type="entry name" value="Homeodomain-like_sf"/>
</dbReference>
<sequence length="219" mass="25629">MNEQTKAVETGWRGSLEGWLDAAYESLTECGVDTVRVMPLAKKLGLSRTSFYWFFKDREELLAALIERWRVKNTGNLVAQTECYAESIAEAMLNVFDCWLNPDLFDSQFEFAMRSWALQSAEVSEHIRVADIARREALIRMFMRFDYTYEGADVRARTIYLTQIGYISTNTREDIGERMRRIPEYVKIFTGQEPLERELKRFYSRHGYVMDEVSSSTQD</sequence>
<dbReference type="Gene3D" id="1.10.357.10">
    <property type="entry name" value="Tetracycline Repressor, domain 2"/>
    <property type="match status" value="1"/>
</dbReference>
<comment type="caution">
    <text evidence="4">The sequence shown here is derived from an EMBL/GenBank/DDBJ whole genome shotgun (WGS) entry which is preliminary data.</text>
</comment>
<dbReference type="InterPro" id="IPR001647">
    <property type="entry name" value="HTH_TetR"/>
</dbReference>
<dbReference type="GO" id="GO:0003677">
    <property type="term" value="F:DNA binding"/>
    <property type="evidence" value="ECO:0007669"/>
    <property type="project" value="UniProtKB-UniRule"/>
</dbReference>
<evidence type="ECO:0000256" key="2">
    <source>
        <dbReference type="PROSITE-ProRule" id="PRU00335"/>
    </source>
</evidence>
<dbReference type="PROSITE" id="PS50977">
    <property type="entry name" value="HTH_TETR_2"/>
    <property type="match status" value="1"/>
</dbReference>
<evidence type="ECO:0000313" key="5">
    <source>
        <dbReference type="Proteomes" id="UP000317933"/>
    </source>
</evidence>
<gene>
    <name evidence="4" type="ORF">EAH78_12595</name>
</gene>
<evidence type="ECO:0000259" key="3">
    <source>
        <dbReference type="PROSITE" id="PS50977"/>
    </source>
</evidence>
<dbReference type="SUPFAM" id="SSF46689">
    <property type="entry name" value="Homeodomain-like"/>
    <property type="match status" value="1"/>
</dbReference>
<dbReference type="RefSeq" id="WP_032833623.1">
    <property type="nucleotide sequence ID" value="NZ_RCZE01000005.1"/>
</dbReference>
<dbReference type="AlphaFoldDB" id="A0A502HZ75"/>
<keyword evidence="1 2" id="KW-0238">DNA-binding</keyword>
<name>A0A502HZ75_9PSED</name>
<protein>
    <submittedName>
        <fullName evidence="4">TetR/AcrR family transcriptional regulator</fullName>
    </submittedName>
</protein>
<dbReference type="Proteomes" id="UP000317933">
    <property type="component" value="Unassembled WGS sequence"/>
</dbReference>
<reference evidence="4 5" key="1">
    <citation type="journal article" date="2019" name="Environ. Microbiol.">
        <title>Species interactions and distinct microbial communities in high Arctic permafrost affected cryosols are associated with the CH4 and CO2 gas fluxes.</title>
        <authorList>
            <person name="Altshuler I."/>
            <person name="Hamel J."/>
            <person name="Turney S."/>
            <person name="Magnuson E."/>
            <person name="Levesque R."/>
            <person name="Greer C."/>
            <person name="Whyte L.G."/>
        </authorList>
    </citation>
    <scope>NUCLEOTIDE SEQUENCE [LARGE SCALE GENOMIC DNA]</scope>
    <source>
        <strain evidence="4 5">E3</strain>
    </source>
</reference>
<dbReference type="EMBL" id="RCZE01000005">
    <property type="protein sequence ID" value="TPG78400.1"/>
    <property type="molecule type" value="Genomic_DNA"/>
</dbReference>
<accession>A0A502HZ75</accession>
<evidence type="ECO:0000313" key="4">
    <source>
        <dbReference type="EMBL" id="TPG78400.1"/>
    </source>
</evidence>
<proteinExistence type="predicted"/>
<feature type="domain" description="HTH tetR-type" evidence="3">
    <location>
        <begin position="13"/>
        <end position="73"/>
    </location>
</feature>